<evidence type="ECO:0000313" key="3">
    <source>
        <dbReference type="EMBL" id="KZF24348.1"/>
    </source>
</evidence>
<dbReference type="STRING" id="1328760.A0A165I3Y6"/>
<feature type="region of interest" description="Disordered" evidence="1">
    <location>
        <begin position="82"/>
        <end position="162"/>
    </location>
</feature>
<accession>A0A165I3Y6</accession>
<dbReference type="GO" id="GO:0070072">
    <property type="term" value="P:vacuolar proton-transporting V-type ATPase complex assembly"/>
    <property type="evidence" value="ECO:0007669"/>
    <property type="project" value="InterPro"/>
</dbReference>
<gene>
    <name evidence="3" type="ORF">L228DRAFT_237288</name>
</gene>
<dbReference type="PANTHER" id="PTHR28251:SF1">
    <property type="entry name" value="V-TYPE ATPASE ASSEMBLY FACTOR PKR1"/>
    <property type="match status" value="1"/>
</dbReference>
<dbReference type="OMA" id="SINWFAT"/>
<dbReference type="Pfam" id="PF08636">
    <property type="entry name" value="Pkr1"/>
    <property type="match status" value="1"/>
</dbReference>
<dbReference type="EMBL" id="KV407456">
    <property type="protein sequence ID" value="KZF24348.1"/>
    <property type="molecule type" value="Genomic_DNA"/>
</dbReference>
<feature type="transmembrane region" description="Helical" evidence="2">
    <location>
        <begin position="20"/>
        <end position="41"/>
    </location>
</feature>
<dbReference type="AlphaFoldDB" id="A0A165I3Y6"/>
<feature type="region of interest" description="Disordered" evidence="1">
    <location>
        <begin position="181"/>
        <end position="205"/>
    </location>
</feature>
<dbReference type="InterPro" id="IPR013945">
    <property type="entry name" value="Pkr1"/>
</dbReference>
<feature type="compositionally biased region" description="Acidic residues" evidence="1">
    <location>
        <begin position="99"/>
        <end position="111"/>
    </location>
</feature>
<evidence type="ECO:0000256" key="1">
    <source>
        <dbReference type="SAM" id="MobiDB-lite"/>
    </source>
</evidence>
<dbReference type="InParanoid" id="A0A165I3Y6"/>
<dbReference type="RefSeq" id="XP_018189903.1">
    <property type="nucleotide sequence ID" value="XM_018330915.1"/>
</dbReference>
<feature type="transmembrane region" description="Helical" evidence="2">
    <location>
        <begin position="48"/>
        <end position="66"/>
    </location>
</feature>
<dbReference type="PANTHER" id="PTHR28251">
    <property type="entry name" value="V-TYPE ATPASE ASSEMBLY FACTOR PKR1"/>
    <property type="match status" value="1"/>
</dbReference>
<sequence length="205" mass="21881">MASFLTDLWTSIFTPGPTPTLLVATNATFAALQSLLLVLLISTYSIHFLVLSFLSGGLWWAINWFAAELRAANQKEEEAQRLRDLRRQRSGGNNGADNGEADDETENDTEVEAAAKKDTVAAKSGSREDTPLPASTVAAPSSEGADEPVRVDPGSVSSSGFLSASLDEANLNALRKRFSIGDRSGGEFSTDSEWEKVEATTNGVP</sequence>
<evidence type="ECO:0000256" key="2">
    <source>
        <dbReference type="SAM" id="Phobius"/>
    </source>
</evidence>
<keyword evidence="2" id="KW-0472">Membrane</keyword>
<reference evidence="3 4" key="1">
    <citation type="journal article" date="2016" name="Fungal Biol.">
        <title>The genome of Xylona heveae provides a window into fungal endophytism.</title>
        <authorList>
            <person name="Gazis R."/>
            <person name="Kuo A."/>
            <person name="Riley R."/>
            <person name="LaButti K."/>
            <person name="Lipzen A."/>
            <person name="Lin J."/>
            <person name="Amirebrahimi M."/>
            <person name="Hesse C.N."/>
            <person name="Spatafora J.W."/>
            <person name="Henrissat B."/>
            <person name="Hainaut M."/>
            <person name="Grigoriev I.V."/>
            <person name="Hibbett D.S."/>
        </authorList>
    </citation>
    <scope>NUCLEOTIDE SEQUENCE [LARGE SCALE GENOMIC DNA]</scope>
    <source>
        <strain evidence="3 4">TC161</strain>
    </source>
</reference>
<organism evidence="3 4">
    <name type="scientific">Xylona heveae (strain CBS 132557 / TC161)</name>
    <dbReference type="NCBI Taxonomy" id="1328760"/>
    <lineage>
        <taxon>Eukaryota</taxon>
        <taxon>Fungi</taxon>
        <taxon>Dikarya</taxon>
        <taxon>Ascomycota</taxon>
        <taxon>Pezizomycotina</taxon>
        <taxon>Xylonomycetes</taxon>
        <taxon>Xylonales</taxon>
        <taxon>Xylonaceae</taxon>
        <taxon>Xylona</taxon>
    </lineage>
</organism>
<keyword evidence="4" id="KW-1185">Reference proteome</keyword>
<keyword evidence="2" id="KW-1133">Transmembrane helix</keyword>
<keyword evidence="2" id="KW-0812">Transmembrane</keyword>
<evidence type="ECO:0000313" key="4">
    <source>
        <dbReference type="Proteomes" id="UP000076632"/>
    </source>
</evidence>
<feature type="compositionally biased region" description="Basic and acidic residues" evidence="1">
    <location>
        <begin position="113"/>
        <end position="130"/>
    </location>
</feature>
<dbReference type="Proteomes" id="UP000076632">
    <property type="component" value="Unassembled WGS sequence"/>
</dbReference>
<proteinExistence type="predicted"/>
<name>A0A165I3Y6_XYLHT</name>
<dbReference type="GO" id="GO:0005789">
    <property type="term" value="C:endoplasmic reticulum membrane"/>
    <property type="evidence" value="ECO:0007669"/>
    <property type="project" value="TreeGrafter"/>
</dbReference>
<protein>
    <submittedName>
        <fullName evidence="3">Putative ER membrane protein</fullName>
    </submittedName>
</protein>
<dbReference type="GeneID" id="28896052"/>
<dbReference type="OrthoDB" id="9626941at2759"/>